<dbReference type="PANTHER" id="PTHR13832">
    <property type="entry name" value="PROTEIN PHOSPHATASE 2C"/>
    <property type="match status" value="1"/>
</dbReference>
<evidence type="ECO:0000259" key="7">
    <source>
        <dbReference type="PROSITE" id="PS51746"/>
    </source>
</evidence>
<evidence type="ECO:0000256" key="5">
    <source>
        <dbReference type="ARBA" id="ARBA00048336"/>
    </source>
</evidence>
<reference evidence="8" key="1">
    <citation type="submission" date="2018-04" db="EMBL/GenBank/DDBJ databases">
        <title>WGS assembly of Panicum hallii.</title>
        <authorList>
            <person name="Lovell J."/>
            <person name="Jenkins J."/>
            <person name="Lowry D."/>
            <person name="Mamidi S."/>
            <person name="Sreedasyam A."/>
            <person name="Weng X."/>
            <person name="Barry K."/>
            <person name="Bonette J."/>
            <person name="Campitelli B."/>
            <person name="Daum C."/>
            <person name="Gordon S."/>
            <person name="Gould B."/>
            <person name="Lipzen A."/>
            <person name="Macqueen A."/>
            <person name="Palacio-Mejia J."/>
            <person name="Plott C."/>
            <person name="Shakirov E."/>
            <person name="Shu S."/>
            <person name="Yoshinaga Y."/>
            <person name="Zane M."/>
            <person name="Rokhsar D."/>
            <person name="Grimwood J."/>
            <person name="Schmutz J."/>
            <person name="Juenger T."/>
        </authorList>
    </citation>
    <scope>NUCLEOTIDE SEQUENCE [LARGE SCALE GENOMIC DNA]</scope>
    <source>
        <strain evidence="8">FIL2</strain>
    </source>
</reference>
<evidence type="ECO:0000256" key="4">
    <source>
        <dbReference type="ARBA" id="ARBA00047761"/>
    </source>
</evidence>
<dbReference type="InterPro" id="IPR015655">
    <property type="entry name" value="PP2C"/>
</dbReference>
<proteinExistence type="predicted"/>
<dbReference type="GO" id="GO:0004722">
    <property type="term" value="F:protein serine/threonine phosphatase activity"/>
    <property type="evidence" value="ECO:0007669"/>
    <property type="project" value="UniProtKB-EC"/>
</dbReference>
<dbReference type="Gramene" id="PAN07401">
    <property type="protein sequence ID" value="PAN07401"/>
    <property type="gene ID" value="PAHAL_1G332800"/>
</dbReference>
<dbReference type="InterPro" id="IPR036457">
    <property type="entry name" value="PPM-type-like_dom_sf"/>
</dbReference>
<dbReference type="SMART" id="SM00332">
    <property type="entry name" value="PP2Cc"/>
    <property type="match status" value="1"/>
</dbReference>
<dbReference type="InterPro" id="IPR001932">
    <property type="entry name" value="PPM-type_phosphatase-like_dom"/>
</dbReference>
<keyword evidence="2" id="KW-0378">Hydrolase</keyword>
<feature type="region of interest" description="Disordered" evidence="6">
    <location>
        <begin position="341"/>
        <end position="410"/>
    </location>
</feature>
<dbReference type="Pfam" id="PF00481">
    <property type="entry name" value="PP2C"/>
    <property type="match status" value="2"/>
</dbReference>
<dbReference type="EMBL" id="CM008046">
    <property type="protein sequence ID" value="PAN07401.1"/>
    <property type="molecule type" value="Genomic_DNA"/>
</dbReference>
<comment type="catalytic activity">
    <reaction evidence="5">
        <text>O-phospho-L-threonyl-[protein] + H2O = L-threonyl-[protein] + phosphate</text>
        <dbReference type="Rhea" id="RHEA:47004"/>
        <dbReference type="Rhea" id="RHEA-COMP:11060"/>
        <dbReference type="Rhea" id="RHEA-COMP:11605"/>
        <dbReference type="ChEBI" id="CHEBI:15377"/>
        <dbReference type="ChEBI" id="CHEBI:30013"/>
        <dbReference type="ChEBI" id="CHEBI:43474"/>
        <dbReference type="ChEBI" id="CHEBI:61977"/>
        <dbReference type="EC" id="3.1.3.16"/>
    </reaction>
</comment>
<feature type="domain" description="PPM-type phosphatase" evidence="7">
    <location>
        <begin position="25"/>
        <end position="334"/>
    </location>
</feature>
<gene>
    <name evidence="8" type="ORF">PAHAL_1G332800</name>
</gene>
<dbReference type="Proteomes" id="UP000243499">
    <property type="component" value="Chromosome 1"/>
</dbReference>
<dbReference type="AlphaFoldDB" id="A0A2S3GRR9"/>
<dbReference type="CDD" id="cd00143">
    <property type="entry name" value="PP2Cc"/>
    <property type="match status" value="1"/>
</dbReference>
<dbReference type="Gene3D" id="3.60.40.10">
    <property type="entry name" value="PPM-type phosphatase domain"/>
    <property type="match status" value="1"/>
</dbReference>
<dbReference type="SUPFAM" id="SSF81606">
    <property type="entry name" value="PP2C-like"/>
    <property type="match status" value="1"/>
</dbReference>
<keyword evidence="3" id="KW-0904">Protein phosphatase</keyword>
<dbReference type="PROSITE" id="PS51746">
    <property type="entry name" value="PPM_2"/>
    <property type="match status" value="1"/>
</dbReference>
<evidence type="ECO:0000256" key="1">
    <source>
        <dbReference type="ARBA" id="ARBA00013081"/>
    </source>
</evidence>
<name>A0A2S3GRR9_9POAL</name>
<evidence type="ECO:0000256" key="3">
    <source>
        <dbReference type="ARBA" id="ARBA00022912"/>
    </source>
</evidence>
<organism evidence="8">
    <name type="scientific">Panicum hallii</name>
    <dbReference type="NCBI Taxonomy" id="206008"/>
    <lineage>
        <taxon>Eukaryota</taxon>
        <taxon>Viridiplantae</taxon>
        <taxon>Streptophyta</taxon>
        <taxon>Embryophyta</taxon>
        <taxon>Tracheophyta</taxon>
        <taxon>Spermatophyta</taxon>
        <taxon>Magnoliopsida</taxon>
        <taxon>Liliopsida</taxon>
        <taxon>Poales</taxon>
        <taxon>Poaceae</taxon>
        <taxon>PACMAD clade</taxon>
        <taxon>Panicoideae</taxon>
        <taxon>Panicodae</taxon>
        <taxon>Paniceae</taxon>
        <taxon>Panicinae</taxon>
        <taxon>Panicum</taxon>
        <taxon>Panicum sect. Panicum</taxon>
    </lineage>
</organism>
<accession>A0A2S3GRR9</accession>
<comment type="catalytic activity">
    <reaction evidence="4">
        <text>O-phospho-L-seryl-[protein] + H2O = L-seryl-[protein] + phosphate</text>
        <dbReference type="Rhea" id="RHEA:20629"/>
        <dbReference type="Rhea" id="RHEA-COMP:9863"/>
        <dbReference type="Rhea" id="RHEA-COMP:11604"/>
        <dbReference type="ChEBI" id="CHEBI:15377"/>
        <dbReference type="ChEBI" id="CHEBI:29999"/>
        <dbReference type="ChEBI" id="CHEBI:43474"/>
        <dbReference type="ChEBI" id="CHEBI:83421"/>
        <dbReference type="EC" id="3.1.3.16"/>
    </reaction>
</comment>
<evidence type="ECO:0000256" key="2">
    <source>
        <dbReference type="ARBA" id="ARBA00022801"/>
    </source>
</evidence>
<dbReference type="PANTHER" id="PTHR13832:SF285">
    <property type="entry name" value="PROTEIN PHOSPHATASE 2C 22-RELATED"/>
    <property type="match status" value="1"/>
</dbReference>
<protein>
    <recommendedName>
        <fullName evidence="1">protein-serine/threonine phosphatase</fullName>
        <ecNumber evidence="1">3.1.3.16</ecNumber>
    </recommendedName>
</protein>
<sequence>MGASNSREGPLLQKSSEGGENARIKYAVSSVQDRRKNKKDAFAAVPDLDDLTSFFGVYDGHEGTEVALLCATQLHTELRNHPDYKEDLVNAMRKAFFRMDELLEQSEEWKELLPRDTSGRTQCLCLRACISAYHWPCTQPPPPYIPPQESGSTACVAAIRGHKIIIGNVGHSRCIISKNGQAIELTSEHKPSHSIEKYRIERAGGRVTRDQVVLPGEAEGFFHQRGSGISRINGILAYSRAIGLFAFKYNKDFPPEEQMVTCDPEILTMDITSDIEFLIIVSDGIWTCLTSQGVVDYIHFYLRPGRTDPRTICQKLCDRCEVSGDNVTVILLQFKDALPPAPEENLPGDAANNRNVARPPAPAGNLPGDAGNNRDNAAPPAPEVTEEHEDKEPEGGEEVPLLRGDAITDA</sequence>
<evidence type="ECO:0000313" key="8">
    <source>
        <dbReference type="EMBL" id="PAN07401.1"/>
    </source>
</evidence>
<evidence type="ECO:0000256" key="6">
    <source>
        <dbReference type="SAM" id="MobiDB-lite"/>
    </source>
</evidence>
<dbReference type="EC" id="3.1.3.16" evidence="1"/>